<dbReference type="OrthoDB" id="448280at2759"/>
<feature type="transmembrane region" description="Helical" evidence="6">
    <location>
        <begin position="316"/>
        <end position="340"/>
    </location>
</feature>
<evidence type="ECO:0000256" key="3">
    <source>
        <dbReference type="ARBA" id="ARBA00022989"/>
    </source>
</evidence>
<dbReference type="Proteomes" id="UP000007797">
    <property type="component" value="Unassembled WGS sequence"/>
</dbReference>
<evidence type="ECO:0000256" key="6">
    <source>
        <dbReference type="SAM" id="Phobius"/>
    </source>
</evidence>
<evidence type="ECO:0000256" key="5">
    <source>
        <dbReference type="SAM" id="MobiDB-lite"/>
    </source>
</evidence>
<feature type="transmembrane region" description="Helical" evidence="6">
    <location>
        <begin position="346"/>
        <end position="368"/>
    </location>
</feature>
<evidence type="ECO:0000313" key="8">
    <source>
        <dbReference type="Proteomes" id="UP000007797"/>
    </source>
</evidence>
<keyword evidence="2 6" id="KW-0812">Transmembrane</keyword>
<feature type="region of interest" description="Disordered" evidence="5">
    <location>
        <begin position="104"/>
        <end position="136"/>
    </location>
</feature>
<evidence type="ECO:0000256" key="2">
    <source>
        <dbReference type="ARBA" id="ARBA00022692"/>
    </source>
</evidence>
<gene>
    <name evidence="7" type="ORF">DFA_04547</name>
</gene>
<dbReference type="OMA" id="TEEIREW"/>
<feature type="transmembrane region" description="Helical" evidence="6">
    <location>
        <begin position="6"/>
        <end position="27"/>
    </location>
</feature>
<name>F4PPW2_CACFS</name>
<dbReference type="STRING" id="1054147.F4PPW2"/>
<feature type="compositionally biased region" description="Polar residues" evidence="5">
    <location>
        <begin position="173"/>
        <end position="183"/>
    </location>
</feature>
<feature type="transmembrane region" description="Helical" evidence="6">
    <location>
        <begin position="74"/>
        <end position="93"/>
    </location>
</feature>
<keyword evidence="3 6" id="KW-1133">Transmembrane helix</keyword>
<feature type="transmembrane region" description="Helical" evidence="6">
    <location>
        <begin position="280"/>
        <end position="304"/>
    </location>
</feature>
<protein>
    <recommendedName>
        <fullName evidence="9">Zinc/iron permease</fullName>
    </recommendedName>
</protein>
<dbReference type="GO" id="GO:0005385">
    <property type="term" value="F:zinc ion transmembrane transporter activity"/>
    <property type="evidence" value="ECO:0007669"/>
    <property type="project" value="TreeGrafter"/>
</dbReference>
<comment type="subcellular location">
    <subcellularLocation>
        <location evidence="1">Membrane</location>
        <topology evidence="1">Multi-pass membrane protein</topology>
    </subcellularLocation>
</comment>
<evidence type="ECO:0000313" key="7">
    <source>
        <dbReference type="EMBL" id="EGG22425.1"/>
    </source>
</evidence>
<dbReference type="Pfam" id="PF02535">
    <property type="entry name" value="Zip"/>
    <property type="match status" value="1"/>
</dbReference>
<dbReference type="PANTHER" id="PTHR11040">
    <property type="entry name" value="ZINC/IRON TRANSPORTER"/>
    <property type="match status" value="1"/>
</dbReference>
<dbReference type="EMBL" id="GL883009">
    <property type="protein sequence ID" value="EGG22425.1"/>
    <property type="molecule type" value="Genomic_DNA"/>
</dbReference>
<feature type="transmembrane region" description="Helical" evidence="6">
    <location>
        <begin position="380"/>
        <end position="400"/>
    </location>
</feature>
<evidence type="ECO:0000256" key="4">
    <source>
        <dbReference type="ARBA" id="ARBA00023136"/>
    </source>
</evidence>
<feature type="region of interest" description="Disordered" evidence="5">
    <location>
        <begin position="156"/>
        <end position="206"/>
    </location>
</feature>
<feature type="compositionally biased region" description="Low complexity" evidence="5">
    <location>
        <begin position="194"/>
        <end position="206"/>
    </location>
</feature>
<keyword evidence="4 6" id="KW-0472">Membrane</keyword>
<feature type="transmembrane region" description="Helical" evidence="6">
    <location>
        <begin position="39"/>
        <end position="62"/>
    </location>
</feature>
<organism evidence="7 8">
    <name type="scientific">Cavenderia fasciculata</name>
    <name type="common">Slime mold</name>
    <name type="synonym">Dictyostelium fasciculatum</name>
    <dbReference type="NCBI Taxonomy" id="261658"/>
    <lineage>
        <taxon>Eukaryota</taxon>
        <taxon>Amoebozoa</taxon>
        <taxon>Evosea</taxon>
        <taxon>Eumycetozoa</taxon>
        <taxon>Dictyostelia</taxon>
        <taxon>Acytosteliales</taxon>
        <taxon>Cavenderiaceae</taxon>
        <taxon>Cavenderia</taxon>
    </lineage>
</organism>
<keyword evidence="8" id="KW-1185">Reference proteome</keyword>
<reference evidence="8" key="1">
    <citation type="journal article" date="2011" name="Genome Res.">
        <title>Phylogeny-wide analysis of social amoeba genomes highlights ancient origins for complex intercellular communication.</title>
        <authorList>
            <person name="Heidel A.J."/>
            <person name="Lawal H.M."/>
            <person name="Felder M."/>
            <person name="Schilde C."/>
            <person name="Helps N.R."/>
            <person name="Tunggal B."/>
            <person name="Rivero F."/>
            <person name="John U."/>
            <person name="Schleicher M."/>
            <person name="Eichinger L."/>
            <person name="Platzer M."/>
            <person name="Noegel A.A."/>
            <person name="Schaap P."/>
            <person name="Gloeckner G."/>
        </authorList>
    </citation>
    <scope>NUCLEOTIDE SEQUENCE [LARGE SCALE GENOMIC DNA]</scope>
    <source>
        <strain evidence="8">SH3</strain>
    </source>
</reference>
<dbReference type="AlphaFoldDB" id="F4PPW2"/>
<accession>F4PPW2</accession>
<dbReference type="PANTHER" id="PTHR11040:SF44">
    <property type="entry name" value="PROTEIN ZNTC-RELATED"/>
    <property type="match status" value="1"/>
</dbReference>
<sequence length="410" mass="44961">MELIILKVLILLSILISGFPGLIPYALDKYVKIKHSKKEYVIGLGNCFVAGIFLSIAFVHLLNESSEKLSEVNHHIPLAFIMCPVGFVVVFMIEKIFNCFEGHNHGHSHGGSKKNKKNKNKKNKKNNNNLLEESTTIYKQQSGSSGYIILESSNLDEQKQPKSVSPKFPHSPSYGTFQDITIDTSRPPSPFPQSPNLSSSSSSSIPTTTITITQDIETPTGDEHLPMIKEDIIITLENDKSTDSSTTSLKGPTPIILVFILSIHSIISGFTLGVESNYDIIYPLFIGIISHKWLEAMSLGVSLVRNKSSFYETLKLVSLYSLTEPLGIVLGVAASVSVASTTATSLVLAFSSGTFIYIALMDILVVEFNESIKQSRLTKLVKLAFCIIGFLGMSALTLAFHSEDEEVEGH</sequence>
<proteinExistence type="predicted"/>
<feature type="compositionally biased region" description="Basic residues" evidence="5">
    <location>
        <begin position="105"/>
        <end position="125"/>
    </location>
</feature>
<dbReference type="RefSeq" id="XP_004360276.1">
    <property type="nucleotide sequence ID" value="XM_004360219.1"/>
</dbReference>
<dbReference type="InterPro" id="IPR003689">
    <property type="entry name" value="ZIP"/>
</dbReference>
<dbReference type="GeneID" id="14874493"/>
<feature type="transmembrane region" description="Helical" evidence="6">
    <location>
        <begin position="255"/>
        <end position="274"/>
    </location>
</feature>
<evidence type="ECO:0000256" key="1">
    <source>
        <dbReference type="ARBA" id="ARBA00004141"/>
    </source>
</evidence>
<dbReference type="GO" id="GO:0016020">
    <property type="term" value="C:membrane"/>
    <property type="evidence" value="ECO:0007669"/>
    <property type="project" value="UniProtKB-SubCell"/>
</dbReference>
<dbReference type="KEGG" id="dfa:DFA_04547"/>
<evidence type="ECO:0008006" key="9">
    <source>
        <dbReference type="Google" id="ProtNLM"/>
    </source>
</evidence>